<keyword evidence="4" id="KW-1133">Transmembrane helix</keyword>
<evidence type="ECO:0000256" key="5">
    <source>
        <dbReference type="ARBA" id="ARBA00023136"/>
    </source>
</evidence>
<dbReference type="SUPFAM" id="SSF52047">
    <property type="entry name" value="RNI-like"/>
    <property type="match status" value="1"/>
</dbReference>
<sequence>MCISTTNQEDVIMGDGNLDWMDIDKDALLHDGVYQPTPALPVEMWSYIFSWIPSVEDQLNVAIVCRNWSFICSLLTCSELNLRVRLNQDDIIIAFCRRFSGLRQLILTDCLYATGRIYRCLPPQLEQIVVRNCPAIGRTAFEMDLRHLPLFLQKISLSRFQHVGESMLRRLPSGLRDLNLANCPKMKCSFLQLLPSSLESLDLSGMMDNDTTPSSYDIFRHSNLKRLSLCGATLPPGFLVHLPTTLTALDLTDYNGAVGNSLHRLSHLQRLKMDRAGVPEELPENLLALSIRGCHLEVGEKFLGKSLHLEELYISGTVRDVRAWPKHLKHLYISHKTLSQYEVDCLPPTLTKLTLVYCEVDAVSLNPLLALEELRIHSNLLSQFPRLDENFVTFSRGWKHMYIDGPCHPLTLAQLTRRPDLTITHYP</sequence>
<evidence type="ECO:0000256" key="4">
    <source>
        <dbReference type="ARBA" id="ARBA00022989"/>
    </source>
</evidence>
<evidence type="ECO:0000259" key="7">
    <source>
        <dbReference type="Pfam" id="PF12937"/>
    </source>
</evidence>
<evidence type="ECO:0000256" key="2">
    <source>
        <dbReference type="ARBA" id="ARBA00022692"/>
    </source>
</evidence>
<keyword evidence="2" id="KW-0812">Transmembrane</keyword>
<dbReference type="InterPro" id="IPR036047">
    <property type="entry name" value="F-box-like_dom_sf"/>
</dbReference>
<gene>
    <name evidence="8" type="ORF">PROFUN_05507</name>
</gene>
<dbReference type="Gene3D" id="3.80.10.10">
    <property type="entry name" value="Ribonuclease Inhibitor"/>
    <property type="match status" value="2"/>
</dbReference>
<dbReference type="InterPro" id="IPR032675">
    <property type="entry name" value="LRR_dom_sf"/>
</dbReference>
<keyword evidence="5" id="KW-0472">Membrane</keyword>
<keyword evidence="9" id="KW-1185">Reference proteome</keyword>
<dbReference type="InterPro" id="IPR001810">
    <property type="entry name" value="F-box_dom"/>
</dbReference>
<feature type="domain" description="F-box" evidence="7">
    <location>
        <begin position="39"/>
        <end position="73"/>
    </location>
</feature>
<dbReference type="Pfam" id="PF12937">
    <property type="entry name" value="F-box-like"/>
    <property type="match status" value="1"/>
</dbReference>
<evidence type="ECO:0000313" key="8">
    <source>
        <dbReference type="EMBL" id="PRP86366.1"/>
    </source>
</evidence>
<protein>
    <recommendedName>
        <fullName evidence="7">F-box domain-containing protein</fullName>
    </recommendedName>
</protein>
<dbReference type="Proteomes" id="UP000241769">
    <property type="component" value="Unassembled WGS sequence"/>
</dbReference>
<comment type="caution">
    <text evidence="8">The sequence shown here is derived from an EMBL/GenBank/DDBJ whole genome shotgun (WGS) entry which is preliminary data.</text>
</comment>
<keyword evidence="3" id="KW-0732">Signal</keyword>
<evidence type="ECO:0000256" key="1">
    <source>
        <dbReference type="ARBA" id="ARBA00004370"/>
    </source>
</evidence>
<accession>A0A2P6NQX6</accession>
<comment type="subcellular location">
    <subcellularLocation>
        <location evidence="1">Membrane</location>
    </subcellularLocation>
</comment>
<keyword evidence="6" id="KW-0325">Glycoprotein</keyword>
<evidence type="ECO:0000313" key="9">
    <source>
        <dbReference type="Proteomes" id="UP000241769"/>
    </source>
</evidence>
<proteinExistence type="predicted"/>
<reference evidence="8 9" key="1">
    <citation type="journal article" date="2018" name="Genome Biol. Evol.">
        <title>Multiple Roots of Fruiting Body Formation in Amoebozoa.</title>
        <authorList>
            <person name="Hillmann F."/>
            <person name="Forbes G."/>
            <person name="Novohradska S."/>
            <person name="Ferling I."/>
            <person name="Riege K."/>
            <person name="Groth M."/>
            <person name="Westermann M."/>
            <person name="Marz M."/>
            <person name="Spaller T."/>
            <person name="Winckler T."/>
            <person name="Schaap P."/>
            <person name="Glockner G."/>
        </authorList>
    </citation>
    <scope>NUCLEOTIDE SEQUENCE [LARGE SCALE GENOMIC DNA]</scope>
    <source>
        <strain evidence="8 9">Jena</strain>
    </source>
</reference>
<evidence type="ECO:0000256" key="3">
    <source>
        <dbReference type="ARBA" id="ARBA00022729"/>
    </source>
</evidence>
<dbReference type="PANTHER" id="PTHR48063">
    <property type="entry name" value="LRR RECEPTOR-LIKE KINASE"/>
    <property type="match status" value="1"/>
</dbReference>
<dbReference type="InParanoid" id="A0A2P6NQX6"/>
<dbReference type="AlphaFoldDB" id="A0A2P6NQX6"/>
<dbReference type="InterPro" id="IPR046956">
    <property type="entry name" value="RLP23-like"/>
</dbReference>
<organism evidence="8 9">
    <name type="scientific">Planoprotostelium fungivorum</name>
    <dbReference type="NCBI Taxonomy" id="1890364"/>
    <lineage>
        <taxon>Eukaryota</taxon>
        <taxon>Amoebozoa</taxon>
        <taxon>Evosea</taxon>
        <taxon>Variosea</taxon>
        <taxon>Cavosteliida</taxon>
        <taxon>Cavosteliaceae</taxon>
        <taxon>Planoprotostelium</taxon>
    </lineage>
</organism>
<dbReference type="GO" id="GO:0016020">
    <property type="term" value="C:membrane"/>
    <property type="evidence" value="ECO:0007669"/>
    <property type="project" value="UniProtKB-SubCell"/>
</dbReference>
<evidence type="ECO:0000256" key="6">
    <source>
        <dbReference type="ARBA" id="ARBA00023180"/>
    </source>
</evidence>
<dbReference type="SUPFAM" id="SSF81383">
    <property type="entry name" value="F-box domain"/>
    <property type="match status" value="1"/>
</dbReference>
<dbReference type="EMBL" id="MDYQ01000032">
    <property type="protein sequence ID" value="PRP86366.1"/>
    <property type="molecule type" value="Genomic_DNA"/>
</dbReference>
<name>A0A2P6NQX6_9EUKA</name>